<sequence length="153" mass="17057">MQEDFQAAASARDELAALDLRARQLELGAARAAAASAGVLFRVGAIVRHRRYDYSGVIVGYDPVCLAPDSWCELMRVDLLPNGRNQPFFHVLVDERCRPGGQTTYVAQENIAVERAPREVRHPLISRYFSAFAPEEGGYQPGPLLRQAYPHDF</sequence>
<dbReference type="InterPro" id="IPR011722">
    <property type="entry name" value="Hemimethylated_DNA-bd_dom"/>
</dbReference>
<gene>
    <name evidence="2" type="primary">g302</name>
    <name evidence="2" type="ORF">C2E20_0302</name>
</gene>
<dbReference type="InterPro" id="IPR036623">
    <property type="entry name" value="Hemimethylated_DNA-bd_sf"/>
</dbReference>
<keyword evidence="3" id="KW-1185">Reference proteome</keyword>
<comment type="caution">
    <text evidence="2">The sequence shown here is derived from an EMBL/GenBank/DDBJ whole genome shotgun (WGS) entry which is preliminary data.</text>
</comment>
<dbReference type="EMBL" id="LHPF02000001">
    <property type="protein sequence ID" value="PSC76764.1"/>
    <property type="molecule type" value="Genomic_DNA"/>
</dbReference>
<dbReference type="STRING" id="554055.A0A2P6VRP2"/>
<accession>A0A2P6VRP2</accession>
<dbReference type="InterPro" id="IPR053189">
    <property type="entry name" value="Clp_protease_adapter_ClpF"/>
</dbReference>
<feature type="domain" description="Hemimethylated DNA-binding" evidence="1">
    <location>
        <begin position="38"/>
        <end position="142"/>
    </location>
</feature>
<organism evidence="2 3">
    <name type="scientific">Micractinium conductrix</name>
    <dbReference type="NCBI Taxonomy" id="554055"/>
    <lineage>
        <taxon>Eukaryota</taxon>
        <taxon>Viridiplantae</taxon>
        <taxon>Chlorophyta</taxon>
        <taxon>core chlorophytes</taxon>
        <taxon>Trebouxiophyceae</taxon>
        <taxon>Chlorellales</taxon>
        <taxon>Chlorellaceae</taxon>
        <taxon>Chlorella clade</taxon>
        <taxon>Micractinium</taxon>
    </lineage>
</organism>
<dbReference type="PANTHER" id="PTHR48439:SF1">
    <property type="entry name" value="HEMIMETHYLATED DNA-BINDING DOMAIN-CONTAINING PROTEIN"/>
    <property type="match status" value="1"/>
</dbReference>
<dbReference type="GO" id="GO:0003677">
    <property type="term" value="F:DNA binding"/>
    <property type="evidence" value="ECO:0007669"/>
    <property type="project" value="InterPro"/>
</dbReference>
<dbReference type="OrthoDB" id="28868at2759"/>
<proteinExistence type="predicted"/>
<evidence type="ECO:0000259" key="1">
    <source>
        <dbReference type="SMART" id="SM00992"/>
    </source>
</evidence>
<dbReference type="SUPFAM" id="SSF141255">
    <property type="entry name" value="YccV-like"/>
    <property type="match status" value="1"/>
</dbReference>
<dbReference type="Pfam" id="PF08755">
    <property type="entry name" value="YccV-like"/>
    <property type="match status" value="1"/>
</dbReference>
<protein>
    <submittedName>
        <fullName evidence="2">F-box only 21</fullName>
    </submittedName>
</protein>
<dbReference type="Proteomes" id="UP000239649">
    <property type="component" value="Unassembled WGS sequence"/>
</dbReference>
<dbReference type="NCBIfam" id="TIGR02097">
    <property type="entry name" value="yccV"/>
    <property type="match status" value="1"/>
</dbReference>
<dbReference type="Gene3D" id="2.30.30.390">
    <property type="entry name" value="Hemimethylated DNA-binding domain"/>
    <property type="match status" value="1"/>
</dbReference>
<dbReference type="PANTHER" id="PTHR48439">
    <property type="entry name" value="HEMIMETHYLATED DNA-BINDING DOMAIN-CONTAINING PROTEIN"/>
    <property type="match status" value="1"/>
</dbReference>
<reference evidence="2 3" key="1">
    <citation type="journal article" date="2018" name="Plant J.">
        <title>Genome sequences of Chlorella sorokiniana UTEX 1602 and Micractinium conductrix SAG 241.80: implications to maltose excretion by a green alga.</title>
        <authorList>
            <person name="Arriola M.B."/>
            <person name="Velmurugan N."/>
            <person name="Zhang Y."/>
            <person name="Plunkett M.H."/>
            <person name="Hondzo H."/>
            <person name="Barney B.M."/>
        </authorList>
    </citation>
    <scope>NUCLEOTIDE SEQUENCE [LARGE SCALE GENOMIC DNA]</scope>
    <source>
        <strain evidence="2 3">SAG 241.80</strain>
    </source>
</reference>
<evidence type="ECO:0000313" key="2">
    <source>
        <dbReference type="EMBL" id="PSC76764.1"/>
    </source>
</evidence>
<dbReference type="AlphaFoldDB" id="A0A2P6VRP2"/>
<dbReference type="SMART" id="SM00992">
    <property type="entry name" value="YccV-like"/>
    <property type="match status" value="1"/>
</dbReference>
<name>A0A2P6VRP2_9CHLO</name>
<evidence type="ECO:0000313" key="3">
    <source>
        <dbReference type="Proteomes" id="UP000239649"/>
    </source>
</evidence>